<keyword evidence="3" id="KW-1133">Transmembrane helix</keyword>
<evidence type="ECO:0000256" key="1">
    <source>
        <dbReference type="ARBA" id="ARBA00009108"/>
    </source>
</evidence>
<comment type="similarity">
    <text evidence="1">Belongs to the UPF0749 family.</text>
</comment>
<feature type="coiled-coil region" evidence="2">
    <location>
        <begin position="67"/>
        <end position="101"/>
    </location>
</feature>
<dbReference type="Pfam" id="PF05949">
    <property type="entry name" value="DUF881"/>
    <property type="match status" value="1"/>
</dbReference>
<feature type="transmembrane region" description="Helical" evidence="3">
    <location>
        <begin position="28"/>
        <end position="45"/>
    </location>
</feature>
<keyword evidence="3" id="KW-0472">Membrane</keyword>
<evidence type="ECO:0000313" key="4">
    <source>
        <dbReference type="EMBL" id="SDT95105.1"/>
    </source>
</evidence>
<reference evidence="4 5" key="1">
    <citation type="submission" date="2016-10" db="EMBL/GenBank/DDBJ databases">
        <authorList>
            <person name="Varghese N."/>
            <person name="Submissions S."/>
        </authorList>
    </citation>
    <scope>NUCLEOTIDE SEQUENCE [LARGE SCALE GENOMIC DNA]</scope>
    <source>
        <strain evidence="4 5">DSM 9169</strain>
    </source>
</reference>
<protein>
    <submittedName>
        <fullName evidence="4">Uncharacterized conserved protein YlxW, UPF0749 family</fullName>
    </submittedName>
</protein>
<keyword evidence="5" id="KW-1185">Reference proteome</keyword>
<dbReference type="PANTHER" id="PTHR37313:SF2">
    <property type="entry name" value="UPF0749 PROTEIN YLXX"/>
    <property type="match status" value="1"/>
</dbReference>
<keyword evidence="3" id="KW-0812">Transmembrane</keyword>
<name>A0ABY0V7R2_9ACTO</name>
<sequence>MARNSANKPQISRGSRLREALLASPRPIHILLVVICMMLGIALVTQVRAQRADPLDQMTEQDLVVLLDELSGREETLRGEKAELESELADLENAVSQQQAADEAARKSVEQARINAGTVPVEGEGLTMIVTDPQGGVNAVQFVMTLGELRNAGAEAVSINGIRANAQTWFSMSDVGIIMNGQVIHSPYQWKVIGDSDTIATALEISAGAAWQMRSKNADVEIIKSQQVVIDEVAPTPIPQYATEK</sequence>
<dbReference type="Proteomes" id="UP000198976">
    <property type="component" value="Chromosome I"/>
</dbReference>
<evidence type="ECO:0000256" key="2">
    <source>
        <dbReference type="SAM" id="Coils"/>
    </source>
</evidence>
<dbReference type="RefSeq" id="WP_092648608.1">
    <property type="nucleotide sequence ID" value="NZ_LT629792.1"/>
</dbReference>
<dbReference type="EMBL" id="LT629792">
    <property type="protein sequence ID" value="SDT95105.1"/>
    <property type="molecule type" value="Genomic_DNA"/>
</dbReference>
<evidence type="ECO:0000313" key="5">
    <source>
        <dbReference type="Proteomes" id="UP000198976"/>
    </source>
</evidence>
<proteinExistence type="inferred from homology"/>
<organism evidence="4 5">
    <name type="scientific">Schaalia radingae</name>
    <dbReference type="NCBI Taxonomy" id="131110"/>
    <lineage>
        <taxon>Bacteria</taxon>
        <taxon>Bacillati</taxon>
        <taxon>Actinomycetota</taxon>
        <taxon>Actinomycetes</taxon>
        <taxon>Actinomycetales</taxon>
        <taxon>Actinomycetaceae</taxon>
        <taxon>Schaalia</taxon>
    </lineage>
</organism>
<dbReference type="InterPro" id="IPR010273">
    <property type="entry name" value="DUF881"/>
</dbReference>
<dbReference type="PANTHER" id="PTHR37313">
    <property type="entry name" value="UPF0749 PROTEIN RV1825"/>
    <property type="match status" value="1"/>
</dbReference>
<keyword evidence="2" id="KW-0175">Coiled coil</keyword>
<evidence type="ECO:0000256" key="3">
    <source>
        <dbReference type="SAM" id="Phobius"/>
    </source>
</evidence>
<gene>
    <name evidence="4" type="ORF">SAMN04489714_1169</name>
</gene>
<dbReference type="Gene3D" id="3.30.70.1880">
    <property type="entry name" value="Protein of unknown function DUF881"/>
    <property type="match status" value="1"/>
</dbReference>
<accession>A0ABY0V7R2</accession>